<organism evidence="8 9">
    <name type="scientific">Algoriphagus formosus</name>
    <dbReference type="NCBI Taxonomy" id="2007308"/>
    <lineage>
        <taxon>Bacteria</taxon>
        <taxon>Pseudomonadati</taxon>
        <taxon>Bacteroidota</taxon>
        <taxon>Cytophagia</taxon>
        <taxon>Cytophagales</taxon>
        <taxon>Cyclobacteriaceae</taxon>
        <taxon>Algoriphagus</taxon>
    </lineage>
</organism>
<feature type="binding site" evidence="7">
    <location>
        <position position="164"/>
    </location>
    <ligand>
        <name>Fe cation</name>
        <dbReference type="ChEBI" id="CHEBI:24875"/>
        <label>2</label>
    </ligand>
</feature>
<evidence type="ECO:0000256" key="1">
    <source>
        <dbReference type="ARBA" id="ARBA00002752"/>
    </source>
</evidence>
<feature type="binding site" evidence="7">
    <location>
        <position position="161"/>
    </location>
    <ligand>
        <name>Fe cation</name>
        <dbReference type="ChEBI" id="CHEBI:24875"/>
        <label>2</label>
    </ligand>
</feature>
<dbReference type="InterPro" id="IPR011051">
    <property type="entry name" value="RmlC_Cupin_sf"/>
</dbReference>
<feature type="binding site" evidence="7">
    <location>
        <position position="124"/>
    </location>
    <ligand>
        <name>Fe cation</name>
        <dbReference type="ChEBI" id="CHEBI:24875"/>
        <label>2</label>
    </ligand>
</feature>
<feature type="binding site" evidence="7">
    <location>
        <position position="95"/>
    </location>
    <ligand>
        <name>Fe cation</name>
        <dbReference type="ChEBI" id="CHEBI:24875"/>
        <label>1</label>
        <note>catalytic</note>
    </ligand>
</feature>
<keyword evidence="3 7" id="KW-0479">Metal-binding</keyword>
<evidence type="ECO:0000256" key="5">
    <source>
        <dbReference type="ARBA" id="ARBA00023002"/>
    </source>
</evidence>
<dbReference type="GO" id="GO:0006569">
    <property type="term" value="P:L-tryptophan catabolic process"/>
    <property type="evidence" value="ECO:0007669"/>
    <property type="project" value="UniProtKB-UniRule"/>
</dbReference>
<dbReference type="InterPro" id="IPR010329">
    <property type="entry name" value="3hydroanth_dOase"/>
</dbReference>
<evidence type="ECO:0000256" key="6">
    <source>
        <dbReference type="ARBA" id="ARBA00023004"/>
    </source>
</evidence>
<dbReference type="Proteomes" id="UP000295438">
    <property type="component" value="Unassembled WGS sequence"/>
</dbReference>
<comment type="caution">
    <text evidence="8">The sequence shown here is derived from an EMBL/GenBank/DDBJ whole genome shotgun (WGS) entry which is preliminary data.</text>
</comment>
<dbReference type="UniPathway" id="UPA00253">
    <property type="reaction ID" value="UER00330"/>
</dbReference>
<feature type="binding site" evidence="7">
    <location>
        <position position="47"/>
    </location>
    <ligand>
        <name>O2</name>
        <dbReference type="ChEBI" id="CHEBI:15379"/>
    </ligand>
</feature>
<protein>
    <recommendedName>
        <fullName evidence="7">3-hydroxyanthranilate 3,4-dioxygenase</fullName>
        <ecNumber evidence="7">1.13.11.6</ecNumber>
    </recommendedName>
    <alternativeName>
        <fullName evidence="7">3-hydroxyanthranilate oxygenase</fullName>
        <shortName evidence="7">3-HAO</shortName>
    </alternativeName>
    <alternativeName>
        <fullName evidence="7">3-hydroxyanthranilic acid dioxygenase</fullName>
        <shortName evidence="7">HAD</shortName>
    </alternativeName>
</protein>
<feature type="binding site" evidence="7">
    <location>
        <position position="109"/>
    </location>
    <ligand>
        <name>substrate</name>
    </ligand>
</feature>
<dbReference type="Gene3D" id="2.60.120.10">
    <property type="entry name" value="Jelly Rolls"/>
    <property type="match status" value="1"/>
</dbReference>
<keyword evidence="4 7" id="KW-0223">Dioxygenase</keyword>
<evidence type="ECO:0000256" key="2">
    <source>
        <dbReference type="ARBA" id="ARBA00022642"/>
    </source>
</evidence>
<accession>A0A4R5UXR9</accession>
<dbReference type="PANTHER" id="PTHR15497">
    <property type="entry name" value="3-HYDROXYANTHRANILATE 3,4-DIOXYGENASE"/>
    <property type="match status" value="1"/>
</dbReference>
<dbReference type="NCBIfam" id="TIGR03037">
    <property type="entry name" value="anthran_nbaC"/>
    <property type="match status" value="1"/>
</dbReference>
<keyword evidence="6 7" id="KW-0408">Iron</keyword>
<dbReference type="SUPFAM" id="SSF51182">
    <property type="entry name" value="RmlC-like cupins"/>
    <property type="match status" value="1"/>
</dbReference>
<gene>
    <name evidence="7" type="primary">nbaC</name>
    <name evidence="8" type="ORF">E1898_10785</name>
</gene>
<evidence type="ECO:0000256" key="3">
    <source>
        <dbReference type="ARBA" id="ARBA00022723"/>
    </source>
</evidence>
<dbReference type="GO" id="GO:0008198">
    <property type="term" value="F:ferrous iron binding"/>
    <property type="evidence" value="ECO:0007669"/>
    <property type="project" value="UniProtKB-UniRule"/>
</dbReference>
<feature type="binding site" evidence="7">
    <location>
        <position position="99"/>
    </location>
    <ligand>
        <name>substrate</name>
    </ligand>
</feature>
<feature type="binding site" evidence="7">
    <location>
        <position position="57"/>
    </location>
    <ligand>
        <name>Fe cation</name>
        <dbReference type="ChEBI" id="CHEBI:24875"/>
        <label>1</label>
        <note>catalytic</note>
    </ligand>
</feature>
<feature type="binding site" evidence="7">
    <location>
        <position position="57"/>
    </location>
    <ligand>
        <name>substrate</name>
    </ligand>
</feature>
<name>A0A4R5UXR9_9BACT</name>
<keyword evidence="2 7" id="KW-0662">Pyridine nucleotide biosynthesis</keyword>
<keyword evidence="5 7" id="KW-0560">Oxidoreductase</keyword>
<comment type="function">
    <text evidence="1 7">Catalyzes the oxidative ring opening of 3-hydroxyanthranilate to 2-amino-3-carboxymuconate semialdehyde, which spontaneously cyclizes to quinolinate.</text>
</comment>
<evidence type="ECO:0000256" key="4">
    <source>
        <dbReference type="ARBA" id="ARBA00022964"/>
    </source>
</evidence>
<feature type="binding site" evidence="7">
    <location>
        <position position="51"/>
    </location>
    <ligand>
        <name>Fe cation</name>
        <dbReference type="ChEBI" id="CHEBI:24875"/>
        <label>1</label>
        <note>catalytic</note>
    </ligand>
</feature>
<dbReference type="GO" id="GO:0009435">
    <property type="term" value="P:NAD+ biosynthetic process"/>
    <property type="evidence" value="ECO:0007669"/>
    <property type="project" value="UniProtKB-UniPathway"/>
</dbReference>
<dbReference type="AlphaFoldDB" id="A0A4R5UXR9"/>
<comment type="similarity">
    <text evidence="7">Belongs to the 3-HAO family.</text>
</comment>
<dbReference type="GO" id="GO:0019805">
    <property type="term" value="P:quinolinate biosynthetic process"/>
    <property type="evidence" value="ECO:0007669"/>
    <property type="project" value="UniProtKB-UniRule"/>
</dbReference>
<dbReference type="GO" id="GO:0000334">
    <property type="term" value="F:3-hydroxyanthranilate 3,4-dioxygenase activity"/>
    <property type="evidence" value="ECO:0007669"/>
    <property type="project" value="UniProtKB-UniRule"/>
</dbReference>
<dbReference type="NCBIfam" id="NF009763">
    <property type="entry name" value="PRK13264.1"/>
    <property type="match status" value="1"/>
</dbReference>
<dbReference type="CDD" id="cd06123">
    <property type="entry name" value="cupin_HAO"/>
    <property type="match status" value="1"/>
</dbReference>
<reference evidence="8 9" key="1">
    <citation type="submission" date="2019-03" db="EMBL/GenBank/DDBJ databases">
        <title>Algoriphagus aquimaris sp. nov., isolated form marine sediment in Pohang, Korea.</title>
        <authorList>
            <person name="Kim J."/>
            <person name="Yoon S.-H."/>
            <person name="Lee S.-S."/>
        </authorList>
    </citation>
    <scope>NUCLEOTIDE SEQUENCE [LARGE SCALE GENOMIC DNA]</scope>
    <source>
        <strain evidence="8 9">F21</strain>
    </source>
</reference>
<dbReference type="RefSeq" id="WP_133390872.1">
    <property type="nucleotide sequence ID" value="NZ_SMUW01000034.1"/>
</dbReference>
<comment type="catalytic activity">
    <reaction evidence="7">
        <text>3-hydroxyanthranilate + O2 = (2Z,4Z)-2-amino-3-carboxymuconate 6-semialdehyde</text>
        <dbReference type="Rhea" id="RHEA:17953"/>
        <dbReference type="ChEBI" id="CHEBI:15379"/>
        <dbReference type="ChEBI" id="CHEBI:36559"/>
        <dbReference type="ChEBI" id="CHEBI:77612"/>
        <dbReference type="EC" id="1.13.11.6"/>
    </reaction>
</comment>
<evidence type="ECO:0000313" key="9">
    <source>
        <dbReference type="Proteomes" id="UP000295438"/>
    </source>
</evidence>
<dbReference type="HAMAP" id="MF_00825">
    <property type="entry name" value="3_HAO"/>
    <property type="match status" value="1"/>
</dbReference>
<dbReference type="EC" id="1.13.11.6" evidence="7"/>
<comment type="pathway">
    <text evidence="7">Cofactor biosynthesis; NAD(+) biosynthesis; quinolinate from L-kynurenine: step 3/3.</text>
</comment>
<keyword evidence="9" id="KW-1185">Reference proteome</keyword>
<evidence type="ECO:0000313" key="8">
    <source>
        <dbReference type="EMBL" id="TDK44154.1"/>
    </source>
</evidence>
<feature type="binding site" evidence="7">
    <location>
        <position position="127"/>
    </location>
    <ligand>
        <name>Fe cation</name>
        <dbReference type="ChEBI" id="CHEBI:24875"/>
        <label>2</label>
    </ligand>
</feature>
<dbReference type="InterPro" id="IPR014710">
    <property type="entry name" value="RmlC-like_jellyroll"/>
</dbReference>
<dbReference type="EMBL" id="SMUW01000034">
    <property type="protein sequence ID" value="TDK44154.1"/>
    <property type="molecule type" value="Genomic_DNA"/>
</dbReference>
<proteinExistence type="inferred from homology"/>
<comment type="cofactor">
    <cofactor evidence="7">
        <name>Fe(2+)</name>
        <dbReference type="ChEBI" id="CHEBI:29033"/>
    </cofactor>
    <text evidence="7">Binds 2 Fe(2+) ions per subunit.</text>
</comment>
<dbReference type="Pfam" id="PF06052">
    <property type="entry name" value="3-HAO"/>
    <property type="match status" value="1"/>
</dbReference>
<evidence type="ECO:0000256" key="7">
    <source>
        <dbReference type="HAMAP-Rule" id="MF_00825"/>
    </source>
</evidence>
<dbReference type="PANTHER" id="PTHR15497:SF1">
    <property type="entry name" value="3-HYDROXYANTHRANILATE 3,4-DIOXYGENASE"/>
    <property type="match status" value="1"/>
</dbReference>
<sequence>MALSSPFNFKKWIDDNRHLHKPPVGNQQVYKGNDDFIVMVVGGPNARKDYHYEEGEEFFYQLEGDIVLKVIENGKPKDISIKEGEIFLLPPRVPHSPQRPANTVGLVMERYRRPGEKDGFLWFCENCNHKLHEEYVELTDIVNQLPPIMERFWSSDELRTCKKCGTYMEK</sequence>
<dbReference type="GO" id="GO:0043420">
    <property type="term" value="P:anthranilate metabolic process"/>
    <property type="evidence" value="ECO:0007669"/>
    <property type="project" value="UniProtKB-UniRule"/>
</dbReference>